<proteinExistence type="predicted"/>
<dbReference type="RefSeq" id="WP_026797830.1">
    <property type="nucleotide sequence ID" value="NZ_LR812491.1"/>
</dbReference>
<sequence>MCIEERLRSNAQLIREQYLNKPFPKNNVAIIEVHLADQISLSVGATSKSKAKSPVPKPKPKSKGGQFKPIVDSYSGYLMDTDAEYKALSALAETLEMFDNPQIEGKLYLYSERNPCESCQGVITQFKQKFPNLEITLFWDFPYPP</sequence>
<evidence type="ECO:0000313" key="2">
    <source>
        <dbReference type="EMBL" id="CAC5345838.1"/>
    </source>
</evidence>
<reference evidence="2" key="1">
    <citation type="submission" date="2020-05" db="EMBL/GenBank/DDBJ databases">
        <authorList>
            <consortium name="Genoscope - CEA"/>
            <person name="William W."/>
        </authorList>
    </citation>
    <scope>NUCLEOTIDE SEQUENCE [LARGE SCALE GENOMIC DNA]</scope>
    <source>
        <strain evidence="2">PCC 7821</strain>
    </source>
</reference>
<dbReference type="AlphaFoldDB" id="A0A6J7ZV26"/>
<dbReference type="Proteomes" id="UP000196521">
    <property type="component" value="Unassembled WGS sequence"/>
</dbReference>
<dbReference type="Pfam" id="PF14424">
    <property type="entry name" value="Toxin-deaminase"/>
    <property type="match status" value="1"/>
</dbReference>
<comment type="caution">
    <text evidence="2">The sequence shown here is derived from an EMBL/GenBank/DDBJ whole genome shotgun (WGS) entry which is preliminary data.</text>
</comment>
<feature type="region of interest" description="Disordered" evidence="1">
    <location>
        <begin position="44"/>
        <end position="67"/>
    </location>
</feature>
<name>A0A6J7ZV26_PLARU</name>
<keyword evidence="3" id="KW-1185">Reference proteome</keyword>
<protein>
    <recommendedName>
        <fullName evidence="4">CMP/dCMP-type deaminase domain-containing protein</fullName>
    </recommendedName>
</protein>
<evidence type="ECO:0008006" key="4">
    <source>
        <dbReference type="Google" id="ProtNLM"/>
    </source>
</evidence>
<organism evidence="2 3">
    <name type="scientific">Planktothrix rubescens CCAP 1459/22</name>
    <dbReference type="NCBI Taxonomy" id="329571"/>
    <lineage>
        <taxon>Bacteria</taxon>
        <taxon>Bacillati</taxon>
        <taxon>Cyanobacteriota</taxon>
        <taxon>Cyanophyceae</taxon>
        <taxon>Oscillatoriophycideae</taxon>
        <taxon>Oscillatoriales</taxon>
        <taxon>Microcoleaceae</taxon>
        <taxon>Planktothrix</taxon>
    </lineage>
</organism>
<dbReference type="EMBL" id="CZCZ02000017">
    <property type="protein sequence ID" value="CAC5345838.1"/>
    <property type="molecule type" value="Genomic_DNA"/>
</dbReference>
<dbReference type="InterPro" id="IPR032721">
    <property type="entry name" value="Toxin-deaminase"/>
</dbReference>
<gene>
    <name evidence="2" type="ORF">PLAN_70415</name>
</gene>
<accession>A0A6J7ZV26</accession>
<evidence type="ECO:0000256" key="1">
    <source>
        <dbReference type="SAM" id="MobiDB-lite"/>
    </source>
</evidence>
<evidence type="ECO:0000313" key="3">
    <source>
        <dbReference type="Proteomes" id="UP000196521"/>
    </source>
</evidence>